<dbReference type="InterPro" id="IPR051537">
    <property type="entry name" value="DNA_Adenine_Mtase"/>
</dbReference>
<comment type="catalytic activity">
    <reaction evidence="7">
        <text>a 2'-deoxyadenosine in DNA + S-adenosyl-L-methionine = an N(6)-methyl-2'-deoxyadenosine in DNA + S-adenosyl-L-homocysteine + H(+)</text>
        <dbReference type="Rhea" id="RHEA:15197"/>
        <dbReference type="Rhea" id="RHEA-COMP:12418"/>
        <dbReference type="Rhea" id="RHEA-COMP:12419"/>
        <dbReference type="ChEBI" id="CHEBI:15378"/>
        <dbReference type="ChEBI" id="CHEBI:57856"/>
        <dbReference type="ChEBI" id="CHEBI:59789"/>
        <dbReference type="ChEBI" id="CHEBI:90615"/>
        <dbReference type="ChEBI" id="CHEBI:90616"/>
        <dbReference type="EC" id="2.1.1.72"/>
    </reaction>
</comment>
<proteinExistence type="inferred from homology"/>
<evidence type="ECO:0000256" key="5">
    <source>
        <dbReference type="ARBA" id="ARBA00022691"/>
    </source>
</evidence>
<dbReference type="GO" id="GO:0009307">
    <property type="term" value="P:DNA restriction-modification system"/>
    <property type="evidence" value="ECO:0007669"/>
    <property type="project" value="UniProtKB-KW"/>
</dbReference>
<dbReference type="GO" id="GO:0032259">
    <property type="term" value="P:methylation"/>
    <property type="evidence" value="ECO:0007669"/>
    <property type="project" value="UniProtKB-KW"/>
</dbReference>
<evidence type="ECO:0000256" key="2">
    <source>
        <dbReference type="ARBA" id="ARBA00011900"/>
    </source>
</evidence>
<dbReference type="GeneID" id="24903825"/>
<evidence type="ECO:0000256" key="1">
    <source>
        <dbReference type="ARBA" id="ARBA00006594"/>
    </source>
</evidence>
<dbReference type="RefSeq" id="WP_013183040.1">
    <property type="nucleotide sequence ID" value="NC_014228.1"/>
</dbReference>
<dbReference type="InterPro" id="IPR038333">
    <property type="entry name" value="T1MK-like_N_sf"/>
</dbReference>
<evidence type="ECO:0000259" key="8">
    <source>
        <dbReference type="Pfam" id="PF02384"/>
    </source>
</evidence>
<dbReference type="GO" id="GO:0003677">
    <property type="term" value="F:DNA binding"/>
    <property type="evidence" value="ECO:0007669"/>
    <property type="project" value="InterPro"/>
</dbReference>
<dbReference type="REBASE" id="26661">
    <property type="entry name" value="M.XnePI"/>
</dbReference>
<sequence>MAIKKNELYSSLWASCDELRGGMDASQYKDYVLTMLFMKYVSDKYKNDRYGIIVIPEGASFDDMVALKGKKEIGDKINKIIRKLADENRLGTMFDVANFNDEEKLGKGKEMIDRLSKLVGIFEGLDLSNNYAGGDDLMGDAYEYLMRHFATESGKSKGQFYTPAEVSLVLAKIIGINDKTPRDASVYDPTCGSGSLLLKASDEAPRGLSIFGQEMDVTTSSLAKMNMILHGHESDVHSIQQGNTIASPVFKDDKGQLKTFDFAVANPPFSNKNWTSGINPREDEFGRFGWGIPPEKNGDYAFLLHILKSLKSTGKGAVILPHGVLFRGNAESLIRENLIKQGYIKGIIGLPANLFYGTGIPACIIVLDKQDAISADFDAEGKVTRGRDIFMIDASRGFIKDGNKNRLRSQDIYKIVEVFTQQKTLPRFSRVVEFKEIVENDYNLNIPRYIDSSEPEDLHDLSAHLQGGIPNRDIDALDKYWNIFPDIRSTLFAPEREGYSRSLVDANQVKNTILSHAEFKTFAEQSLKPFATWCQSAALKEIRLKDKPKELIHEISEALLIRYESLPLLSKYDVYQILMDYWAETMQDDVYVLVQDDWKAGKKVRELVVKQAEKLKETPDFVIKKTKYKAEIIPPALIIQNYFAGQQVKIDQLQIDADNATQALENYIEENSGDDGLLNDALNDKDKVTKASIAARLKLATDNEEKTVLKQAKELFDAEIDAKKALKKYQEALDLSVLKQYSKLTDDEIKTLVVDKKWLATLEANIQAEIERVTQQLTNRVRELEERYAEPLPKINESVEEISKKVAEHLKDMGLEWTL</sequence>
<dbReference type="Pfam" id="PF12161">
    <property type="entry name" value="HsdM_N"/>
    <property type="match status" value="1"/>
</dbReference>
<dbReference type="InterPro" id="IPR003356">
    <property type="entry name" value="DNA_methylase_A-5"/>
</dbReference>
<dbReference type="NCBIfam" id="TIGR00497">
    <property type="entry name" value="hsdM"/>
    <property type="match status" value="1"/>
</dbReference>
<feature type="domain" description="N6 adenine-specific DNA methyltransferase N-terminal" evidence="9">
    <location>
        <begin position="10"/>
        <end position="122"/>
    </location>
</feature>
<dbReference type="GO" id="GO:0009007">
    <property type="term" value="F:site-specific DNA-methyltransferase (adenine-specific) activity"/>
    <property type="evidence" value="ECO:0007669"/>
    <property type="project" value="UniProtKB-EC"/>
</dbReference>
<evidence type="ECO:0000256" key="3">
    <source>
        <dbReference type="ARBA" id="ARBA00022603"/>
    </source>
</evidence>
<keyword evidence="6" id="KW-0680">Restriction system</keyword>
<accession>D3VG23</accession>
<reference evidence="10 11" key="1">
    <citation type="journal article" date="2011" name="PLoS ONE">
        <title>The entomopathogenic bacterial endosymbionts xenorhabdus and photorhabdus: convergent lifestyles from divergent genomes.</title>
        <authorList>
            <person name="Chaston J.M."/>
            <person name="Suen G."/>
            <person name="Tucker S.L."/>
            <person name="Andersen A.W."/>
            <person name="Bhasin A."/>
            <person name="Bode E."/>
            <person name="Bode H.B."/>
            <person name="Brachmann A.O."/>
            <person name="Cowles C.E."/>
            <person name="Cowles K.N."/>
            <person name="Darby C."/>
            <person name="de Leon L."/>
            <person name="Drace K."/>
            <person name="Du Z."/>
            <person name="Givaudan A."/>
            <person name="Herbert Tran E.E."/>
            <person name="Jewell K.A."/>
            <person name="Knack J.J."/>
            <person name="Krasomil-Osterfeld K.C."/>
            <person name="Kukor R."/>
            <person name="Lanois A."/>
            <person name="Latreille P."/>
            <person name="Leimgruber N.K."/>
            <person name="Lipke C.M."/>
            <person name="Liu R."/>
            <person name="Lu X."/>
            <person name="Martens E.C."/>
            <person name="Marri P.R."/>
            <person name="Medigue C."/>
            <person name="Menard M.L."/>
            <person name="Miller N.M."/>
            <person name="Morales-Soto N."/>
            <person name="Norton S."/>
            <person name="Ogier J.C."/>
            <person name="Orchard S.S."/>
            <person name="Park D."/>
            <person name="Park Y."/>
            <person name="Qurollo B.A."/>
            <person name="Sugar D.R."/>
            <person name="Richards G.R."/>
            <person name="Rouy Z."/>
            <person name="Slominski B."/>
            <person name="Slominski K."/>
            <person name="Snyder H."/>
            <person name="Tjaden B.C."/>
            <person name="van der Hoeven R."/>
            <person name="Welch R.D."/>
            <person name="Wheeler C."/>
            <person name="Xiang B."/>
            <person name="Barbazuk B."/>
            <person name="Gaudriault S."/>
            <person name="Goodner B."/>
            <person name="Slater S.C."/>
            <person name="Forst S."/>
            <person name="Goldman B.S."/>
            <person name="Goodrich-Blair H."/>
        </authorList>
    </citation>
    <scope>NUCLEOTIDE SEQUENCE [LARGE SCALE GENOMIC DNA]</scope>
    <source>
        <strain evidence="11">ATCC 19061 / DSM 3370 / CCUG 14189 / LMG 1036 / NCIMB 9965 / AN6</strain>
    </source>
</reference>
<dbReference type="GO" id="GO:0008170">
    <property type="term" value="F:N-methyltransferase activity"/>
    <property type="evidence" value="ECO:0007669"/>
    <property type="project" value="InterPro"/>
</dbReference>
<evidence type="ECO:0000313" key="10">
    <source>
        <dbReference type="EMBL" id="CBJ88113.1"/>
    </source>
</evidence>
<dbReference type="STRING" id="406817.XNC1_0020"/>
<evidence type="ECO:0000259" key="9">
    <source>
        <dbReference type="Pfam" id="PF12161"/>
    </source>
</evidence>
<dbReference type="PROSITE" id="PS00092">
    <property type="entry name" value="N6_MTASE"/>
    <property type="match status" value="1"/>
</dbReference>
<gene>
    <name evidence="10" type="primary">hsdM</name>
    <name evidence="10" type="ordered locus">XNC1_0020</name>
</gene>
<dbReference type="Proteomes" id="UP000008075">
    <property type="component" value="Chromosome"/>
</dbReference>
<protein>
    <recommendedName>
        <fullName evidence="2">site-specific DNA-methyltransferase (adenine-specific)</fullName>
        <ecNumber evidence="2">2.1.1.72</ecNumber>
    </recommendedName>
</protein>
<dbReference type="Pfam" id="PF02384">
    <property type="entry name" value="N6_Mtase"/>
    <property type="match status" value="1"/>
</dbReference>
<dbReference type="Gene3D" id="1.20.1260.30">
    <property type="match status" value="2"/>
</dbReference>
<dbReference type="InterPro" id="IPR022749">
    <property type="entry name" value="D12N6_MeTrfase_N"/>
</dbReference>
<dbReference type="EMBL" id="FN667742">
    <property type="protein sequence ID" value="CBJ88113.1"/>
    <property type="molecule type" value="Genomic_DNA"/>
</dbReference>
<dbReference type="InterPro" id="IPR029063">
    <property type="entry name" value="SAM-dependent_MTases_sf"/>
</dbReference>
<dbReference type="AlphaFoldDB" id="D3VG23"/>
<dbReference type="InterPro" id="IPR004546">
    <property type="entry name" value="Restrct_endonuc_T1M"/>
</dbReference>
<feature type="domain" description="DNA methylase adenine-specific" evidence="8">
    <location>
        <begin position="135"/>
        <end position="456"/>
    </location>
</feature>
<name>D3VG23_XENNA</name>
<keyword evidence="11" id="KW-1185">Reference proteome</keyword>
<evidence type="ECO:0000313" key="11">
    <source>
        <dbReference type="Proteomes" id="UP000008075"/>
    </source>
</evidence>
<dbReference type="PANTHER" id="PTHR42933:SF3">
    <property type="entry name" value="TYPE I RESTRICTION ENZYME MJAVIII METHYLASE SUBUNIT"/>
    <property type="match status" value="1"/>
</dbReference>
<dbReference type="InterPro" id="IPR002052">
    <property type="entry name" value="DNA_methylase_N6_adenine_CS"/>
</dbReference>
<keyword evidence="3 10" id="KW-0489">Methyltransferase</keyword>
<keyword evidence="4 10" id="KW-0808">Transferase</keyword>
<keyword evidence="5" id="KW-0949">S-adenosyl-L-methionine</keyword>
<evidence type="ECO:0000256" key="4">
    <source>
        <dbReference type="ARBA" id="ARBA00022679"/>
    </source>
</evidence>
<dbReference type="KEGG" id="xne:XNC1_0020"/>
<dbReference type="eggNOG" id="COG0286">
    <property type="taxonomic scope" value="Bacteria"/>
</dbReference>
<dbReference type="PANTHER" id="PTHR42933">
    <property type="entry name" value="SLR6095 PROTEIN"/>
    <property type="match status" value="1"/>
</dbReference>
<evidence type="ECO:0000256" key="7">
    <source>
        <dbReference type="ARBA" id="ARBA00047942"/>
    </source>
</evidence>
<dbReference type="SUPFAM" id="SSF53335">
    <property type="entry name" value="S-adenosyl-L-methionine-dependent methyltransferases"/>
    <property type="match status" value="1"/>
</dbReference>
<organism evidence="10 11">
    <name type="scientific">Xenorhabdus nematophila (strain ATCC 19061 / DSM 3370 / CCUG 14189 / LMG 1036 / NCIMB 9965 / AN6)</name>
    <dbReference type="NCBI Taxonomy" id="406817"/>
    <lineage>
        <taxon>Bacteria</taxon>
        <taxon>Pseudomonadati</taxon>
        <taxon>Pseudomonadota</taxon>
        <taxon>Gammaproteobacteria</taxon>
        <taxon>Enterobacterales</taxon>
        <taxon>Morganellaceae</taxon>
        <taxon>Xenorhabdus</taxon>
    </lineage>
</organism>
<dbReference type="HOGENOM" id="CLU_013049_6_0_6"/>
<dbReference type="PRINTS" id="PR00507">
    <property type="entry name" value="N12N6MTFRASE"/>
</dbReference>
<evidence type="ECO:0000256" key="6">
    <source>
        <dbReference type="ARBA" id="ARBA00022747"/>
    </source>
</evidence>
<comment type="similarity">
    <text evidence="1">Belongs to the N(4)/N(6)-methyltransferase family.</text>
</comment>
<dbReference type="EC" id="2.1.1.72" evidence="2"/>
<dbReference type="Gene3D" id="3.40.50.150">
    <property type="entry name" value="Vaccinia Virus protein VP39"/>
    <property type="match status" value="1"/>
</dbReference>